<reference evidence="1 2" key="1">
    <citation type="journal article" date="2015" name="Geomicrobiol. J.">
        <title>Caldisalinibacter kiritimatiensis gen. nov., sp. nov., a moderately thermohalophilic thiosulfate-reducing bacterium from a hypersaline microbial mat.</title>
        <authorList>
            <person name="Ben Hania W."/>
            <person name="Joseph M."/>
            <person name="Fiebig A."/>
            <person name="Bunk B."/>
            <person name="Klenk H.-P."/>
            <person name="Fardeau M.-L."/>
            <person name="Spring S."/>
        </authorList>
    </citation>
    <scope>NUCLEOTIDE SEQUENCE [LARGE SCALE GENOMIC DNA]</scope>
    <source>
        <strain evidence="1 2">L21-TH-D2</strain>
    </source>
</reference>
<name>R1AV45_9FIRM</name>
<dbReference type="AlphaFoldDB" id="R1AV45"/>
<evidence type="ECO:0000313" key="1">
    <source>
        <dbReference type="EMBL" id="EOD00492.1"/>
    </source>
</evidence>
<dbReference type="EMBL" id="ARZA01000160">
    <property type="protein sequence ID" value="EOD00492.1"/>
    <property type="molecule type" value="Genomic_DNA"/>
</dbReference>
<keyword evidence="2" id="KW-1185">Reference proteome</keyword>
<dbReference type="Proteomes" id="UP000013378">
    <property type="component" value="Unassembled WGS sequence"/>
</dbReference>
<dbReference type="eggNOG" id="ENOG50337HU">
    <property type="taxonomic scope" value="Bacteria"/>
</dbReference>
<accession>R1AV45</accession>
<proteinExistence type="predicted"/>
<organism evidence="1 2">
    <name type="scientific">Caldisalinibacter kiritimatiensis</name>
    <dbReference type="NCBI Taxonomy" id="1304284"/>
    <lineage>
        <taxon>Bacteria</taxon>
        <taxon>Bacillati</taxon>
        <taxon>Bacillota</taxon>
        <taxon>Tissierellia</taxon>
        <taxon>Tissierellales</taxon>
        <taxon>Thermohalobacteraceae</taxon>
        <taxon>Caldisalinibacter</taxon>
    </lineage>
</organism>
<comment type="caution">
    <text evidence="1">The sequence shown here is derived from an EMBL/GenBank/DDBJ whole genome shotgun (WGS) entry which is preliminary data.</text>
</comment>
<protein>
    <submittedName>
        <fullName evidence="1">Uncharacterized protein</fullName>
    </submittedName>
</protein>
<sequence>MCSFEEHNLKYEDRFVKFMKTVYKVNKSQPVAVEFYLNELSNIDLLNILSCLDYKDKLLFIDQIRYLKNDSFLFLVDDEEIISFLTRLSTRELIFATFHFIQVPVSICGSFDLSFPIFFADSNGLNIYEDIARKCSLNIRDTKIIADKYKIE</sequence>
<evidence type="ECO:0000313" key="2">
    <source>
        <dbReference type="Proteomes" id="UP000013378"/>
    </source>
</evidence>
<gene>
    <name evidence="1" type="ORF">L21TH_1461</name>
</gene>